<feature type="non-terminal residue" evidence="1">
    <location>
        <position position="77"/>
    </location>
</feature>
<sequence>PYILVHLILVADRDIVDSERSKIKFRVNDEKAIFAAGNGMKLPKEYVTYPASSANNLTTLFHIERVRKCTGRASNIV</sequence>
<evidence type="ECO:0000313" key="1">
    <source>
        <dbReference type="EMBL" id="MCD9638149.1"/>
    </source>
</evidence>
<dbReference type="EMBL" id="JACEIK010002634">
    <property type="protein sequence ID" value="MCD9638149.1"/>
    <property type="molecule type" value="Genomic_DNA"/>
</dbReference>
<reference evidence="1 2" key="1">
    <citation type="journal article" date="2021" name="BMC Genomics">
        <title>Datura genome reveals duplications of psychoactive alkaloid biosynthetic genes and high mutation rate following tissue culture.</title>
        <authorList>
            <person name="Rajewski A."/>
            <person name="Carter-House D."/>
            <person name="Stajich J."/>
            <person name="Litt A."/>
        </authorList>
    </citation>
    <scope>NUCLEOTIDE SEQUENCE [LARGE SCALE GENOMIC DNA]</scope>
    <source>
        <strain evidence="1">AR-01</strain>
    </source>
</reference>
<protein>
    <submittedName>
        <fullName evidence="1">Uncharacterized protein</fullName>
    </submittedName>
</protein>
<accession>A0ABS8UUM3</accession>
<gene>
    <name evidence="1" type="ORF">HAX54_021923</name>
</gene>
<name>A0ABS8UUM3_DATST</name>
<keyword evidence="2" id="KW-1185">Reference proteome</keyword>
<proteinExistence type="predicted"/>
<evidence type="ECO:0000313" key="2">
    <source>
        <dbReference type="Proteomes" id="UP000823775"/>
    </source>
</evidence>
<dbReference type="Proteomes" id="UP000823775">
    <property type="component" value="Unassembled WGS sequence"/>
</dbReference>
<comment type="caution">
    <text evidence="1">The sequence shown here is derived from an EMBL/GenBank/DDBJ whole genome shotgun (WGS) entry which is preliminary data.</text>
</comment>
<feature type="non-terminal residue" evidence="1">
    <location>
        <position position="1"/>
    </location>
</feature>
<organism evidence="1 2">
    <name type="scientific">Datura stramonium</name>
    <name type="common">Jimsonweed</name>
    <name type="synonym">Common thornapple</name>
    <dbReference type="NCBI Taxonomy" id="4076"/>
    <lineage>
        <taxon>Eukaryota</taxon>
        <taxon>Viridiplantae</taxon>
        <taxon>Streptophyta</taxon>
        <taxon>Embryophyta</taxon>
        <taxon>Tracheophyta</taxon>
        <taxon>Spermatophyta</taxon>
        <taxon>Magnoliopsida</taxon>
        <taxon>eudicotyledons</taxon>
        <taxon>Gunneridae</taxon>
        <taxon>Pentapetalae</taxon>
        <taxon>asterids</taxon>
        <taxon>lamiids</taxon>
        <taxon>Solanales</taxon>
        <taxon>Solanaceae</taxon>
        <taxon>Solanoideae</taxon>
        <taxon>Datureae</taxon>
        <taxon>Datura</taxon>
    </lineage>
</organism>